<dbReference type="AlphaFoldDB" id="A0A1G5GUT3"/>
<accession>A0A1G5GUT3</accession>
<keyword evidence="2" id="KW-1185">Reference proteome</keyword>
<reference evidence="1 2" key="1">
    <citation type="submission" date="2016-10" db="EMBL/GenBank/DDBJ databases">
        <authorList>
            <person name="de Groot N.N."/>
        </authorList>
    </citation>
    <scope>NUCLEOTIDE SEQUENCE [LARGE SCALE GENOMIC DNA]</scope>
    <source>
        <strain evidence="1 2">DSM 18978</strain>
    </source>
</reference>
<evidence type="ECO:0000313" key="1">
    <source>
        <dbReference type="EMBL" id="SCY54930.1"/>
    </source>
</evidence>
<organism evidence="1 2">
    <name type="scientific">Alkaliphilus peptidifermentans DSM 18978</name>
    <dbReference type="NCBI Taxonomy" id="1120976"/>
    <lineage>
        <taxon>Bacteria</taxon>
        <taxon>Bacillati</taxon>
        <taxon>Bacillota</taxon>
        <taxon>Clostridia</taxon>
        <taxon>Peptostreptococcales</taxon>
        <taxon>Natronincolaceae</taxon>
        <taxon>Alkaliphilus</taxon>
    </lineage>
</organism>
<sequence>MLSQYEADIIEKGIELSWTTWAKMSGQTLTIGDISYLKSDTDRGFERIFSIKLNRENMDFCIQQMIYYIKAGIMPDSMLITPNTKPENLAELLSQKGLPVAL</sequence>
<dbReference type="OrthoDB" id="9973968at2"/>
<dbReference type="EMBL" id="FMUS01000010">
    <property type="protein sequence ID" value="SCY54930.1"/>
    <property type="molecule type" value="Genomic_DNA"/>
</dbReference>
<name>A0A1G5GUT3_9FIRM</name>
<protein>
    <submittedName>
        <fullName evidence="1">Uncharacterized protein</fullName>
    </submittedName>
</protein>
<proteinExistence type="predicted"/>
<dbReference type="Proteomes" id="UP000198636">
    <property type="component" value="Unassembled WGS sequence"/>
</dbReference>
<gene>
    <name evidence="1" type="ORF">SAMN03080606_01775</name>
</gene>
<evidence type="ECO:0000313" key="2">
    <source>
        <dbReference type="Proteomes" id="UP000198636"/>
    </source>
</evidence>
<dbReference type="RefSeq" id="WP_091542450.1">
    <property type="nucleotide sequence ID" value="NZ_FMUS01000010.1"/>
</dbReference>